<name>L7VTJ3_THES1</name>
<dbReference type="PATRIC" id="fig|1121335.3.peg.1921"/>
<evidence type="ECO:0000313" key="1">
    <source>
        <dbReference type="EMBL" id="AGC68898.1"/>
    </source>
</evidence>
<accession>L7VTJ3</accession>
<dbReference type="KEGG" id="css:Cst_c19210"/>
<dbReference type="AlphaFoldDB" id="L7VTJ3"/>
<reference evidence="1" key="1">
    <citation type="journal article" date="2013" name="Genome Announc.">
        <title>Complete genome sequence of Clostridium stercorarium subsp. stercorarium strain DSM 8532, a thermophilic degrader of plant cell wall fibers.</title>
        <authorList>
            <person name="Poehlein A."/>
            <person name="Zverlov V.V."/>
            <person name="Daniel R."/>
            <person name="Schwarz W.H."/>
            <person name="Liebl W."/>
        </authorList>
    </citation>
    <scope>NUCLEOTIDE SEQUENCE [LARGE SCALE GENOMIC DNA]</scope>
    <source>
        <strain evidence="1">DSM 8532</strain>
    </source>
</reference>
<keyword evidence="2" id="KW-1185">Reference proteome</keyword>
<dbReference type="Proteomes" id="UP000011220">
    <property type="component" value="Chromosome"/>
</dbReference>
<sequence length="39" mass="4358">MSWCRLYNKISGIEGKIPGVSRKALIMHLKVMSRTKPAG</sequence>
<proteinExistence type="predicted"/>
<gene>
    <name evidence="1" type="ordered locus">Cst_c19210</name>
</gene>
<evidence type="ECO:0000313" key="2">
    <source>
        <dbReference type="Proteomes" id="UP000011220"/>
    </source>
</evidence>
<protein>
    <submittedName>
        <fullName evidence="1">Uncharacterized protein</fullName>
    </submittedName>
</protein>
<organism evidence="1 2">
    <name type="scientific">Thermoclostridium stercorarium (strain ATCC 35414 / DSM 8532 / NCIMB 11754)</name>
    <name type="common">Clostridium stercorarium</name>
    <dbReference type="NCBI Taxonomy" id="1121335"/>
    <lineage>
        <taxon>Bacteria</taxon>
        <taxon>Bacillati</taxon>
        <taxon>Bacillota</taxon>
        <taxon>Clostridia</taxon>
        <taxon>Eubacteriales</taxon>
        <taxon>Oscillospiraceae</taxon>
        <taxon>Thermoclostridium</taxon>
    </lineage>
</organism>
<dbReference type="EMBL" id="CP004044">
    <property type="protein sequence ID" value="AGC68898.1"/>
    <property type="molecule type" value="Genomic_DNA"/>
</dbReference>